<organism evidence="2 3">
    <name type="scientific">Tulasnella calospora MUT 4182</name>
    <dbReference type="NCBI Taxonomy" id="1051891"/>
    <lineage>
        <taxon>Eukaryota</taxon>
        <taxon>Fungi</taxon>
        <taxon>Dikarya</taxon>
        <taxon>Basidiomycota</taxon>
        <taxon>Agaricomycotina</taxon>
        <taxon>Agaricomycetes</taxon>
        <taxon>Cantharellales</taxon>
        <taxon>Tulasnellaceae</taxon>
        <taxon>Tulasnella</taxon>
    </lineage>
</organism>
<dbReference type="EMBL" id="KN822972">
    <property type="protein sequence ID" value="KIO30383.1"/>
    <property type="molecule type" value="Genomic_DNA"/>
</dbReference>
<evidence type="ECO:0000313" key="2">
    <source>
        <dbReference type="EMBL" id="KIO30383.1"/>
    </source>
</evidence>
<feature type="compositionally biased region" description="Basic and acidic residues" evidence="1">
    <location>
        <begin position="1"/>
        <end position="15"/>
    </location>
</feature>
<feature type="region of interest" description="Disordered" evidence="1">
    <location>
        <begin position="1"/>
        <end position="55"/>
    </location>
</feature>
<name>A0A0C3L994_9AGAM</name>
<sequence>MQKLKPCQDNDHEFPGLRTAGASPPAALHYARFDNAPKRSTTAHRQGSGGRGSKVPSTYVYYLIAETHLHFHGHRGPSQYAMPSLRYIQALDLHSS</sequence>
<reference evidence="3" key="2">
    <citation type="submission" date="2015-01" db="EMBL/GenBank/DDBJ databases">
        <title>Evolutionary Origins and Diversification of the Mycorrhizal Mutualists.</title>
        <authorList>
            <consortium name="DOE Joint Genome Institute"/>
            <consortium name="Mycorrhizal Genomics Consortium"/>
            <person name="Kohler A."/>
            <person name="Kuo A."/>
            <person name="Nagy L.G."/>
            <person name="Floudas D."/>
            <person name="Copeland A."/>
            <person name="Barry K.W."/>
            <person name="Cichocki N."/>
            <person name="Veneault-Fourrey C."/>
            <person name="LaButti K."/>
            <person name="Lindquist E.A."/>
            <person name="Lipzen A."/>
            <person name="Lundell T."/>
            <person name="Morin E."/>
            <person name="Murat C."/>
            <person name="Riley R."/>
            <person name="Ohm R."/>
            <person name="Sun H."/>
            <person name="Tunlid A."/>
            <person name="Henrissat B."/>
            <person name="Grigoriev I.V."/>
            <person name="Hibbett D.S."/>
            <person name="Martin F."/>
        </authorList>
    </citation>
    <scope>NUCLEOTIDE SEQUENCE [LARGE SCALE GENOMIC DNA]</scope>
    <source>
        <strain evidence="3">MUT 4182</strain>
    </source>
</reference>
<accession>A0A0C3L994</accession>
<dbReference type="AlphaFoldDB" id="A0A0C3L994"/>
<gene>
    <name evidence="2" type="ORF">M407DRAFT_153666</name>
</gene>
<reference evidence="2 3" key="1">
    <citation type="submission" date="2014-04" db="EMBL/GenBank/DDBJ databases">
        <authorList>
            <consortium name="DOE Joint Genome Institute"/>
            <person name="Kuo A."/>
            <person name="Girlanda M."/>
            <person name="Perotto S."/>
            <person name="Kohler A."/>
            <person name="Nagy L.G."/>
            <person name="Floudas D."/>
            <person name="Copeland A."/>
            <person name="Barry K.W."/>
            <person name="Cichocki N."/>
            <person name="Veneault-Fourrey C."/>
            <person name="LaButti K."/>
            <person name="Lindquist E.A."/>
            <person name="Lipzen A."/>
            <person name="Lundell T."/>
            <person name="Morin E."/>
            <person name="Murat C."/>
            <person name="Sun H."/>
            <person name="Tunlid A."/>
            <person name="Henrissat B."/>
            <person name="Grigoriev I.V."/>
            <person name="Hibbett D.S."/>
            <person name="Martin F."/>
            <person name="Nordberg H.P."/>
            <person name="Cantor M.N."/>
            <person name="Hua S.X."/>
        </authorList>
    </citation>
    <scope>NUCLEOTIDE SEQUENCE [LARGE SCALE GENOMIC DNA]</scope>
    <source>
        <strain evidence="2 3">MUT 4182</strain>
    </source>
</reference>
<evidence type="ECO:0000313" key="3">
    <source>
        <dbReference type="Proteomes" id="UP000054248"/>
    </source>
</evidence>
<keyword evidence="3" id="KW-1185">Reference proteome</keyword>
<protein>
    <submittedName>
        <fullName evidence="2">Uncharacterized protein</fullName>
    </submittedName>
</protein>
<dbReference type="Proteomes" id="UP000054248">
    <property type="component" value="Unassembled WGS sequence"/>
</dbReference>
<proteinExistence type="predicted"/>
<evidence type="ECO:0000256" key="1">
    <source>
        <dbReference type="SAM" id="MobiDB-lite"/>
    </source>
</evidence>
<dbReference type="HOGENOM" id="CLU_2361281_0_0_1"/>